<dbReference type="Gene3D" id="1.20.120.520">
    <property type="entry name" value="nmb1532 protein domain like"/>
    <property type="match status" value="1"/>
</dbReference>
<dbReference type="RefSeq" id="WP_120977717.1">
    <property type="nucleotide sequence ID" value="NZ_RBZM01000006.1"/>
</dbReference>
<keyword evidence="3" id="KW-1185">Reference proteome</keyword>
<proteinExistence type="predicted"/>
<protein>
    <submittedName>
        <fullName evidence="2">Hemerythrin domain-containing protein</fullName>
    </submittedName>
</protein>
<organism evidence="2 3">
    <name type="scientific">Cohnella endophytica</name>
    <dbReference type="NCBI Taxonomy" id="2419778"/>
    <lineage>
        <taxon>Bacteria</taxon>
        <taxon>Bacillati</taxon>
        <taxon>Bacillota</taxon>
        <taxon>Bacilli</taxon>
        <taxon>Bacillales</taxon>
        <taxon>Paenibacillaceae</taxon>
        <taxon>Cohnella</taxon>
    </lineage>
</organism>
<reference evidence="2 3" key="1">
    <citation type="submission" date="2018-10" db="EMBL/GenBank/DDBJ databases">
        <title>Cohnella sp. M2MS4P-1, whole genome shotgun sequence.</title>
        <authorList>
            <person name="Tuo L."/>
        </authorList>
    </citation>
    <scope>NUCLEOTIDE SEQUENCE [LARGE SCALE GENOMIC DNA]</scope>
    <source>
        <strain evidence="2 3">M2MS4P-1</strain>
    </source>
</reference>
<evidence type="ECO:0000313" key="2">
    <source>
        <dbReference type="EMBL" id="RKP52973.1"/>
    </source>
</evidence>
<dbReference type="OrthoDB" id="2678285at2"/>
<name>A0A494XZK5_9BACL</name>
<accession>A0A494XZK5</accession>
<feature type="domain" description="Hemerythrin-like" evidence="1">
    <location>
        <begin position="15"/>
        <end position="148"/>
    </location>
</feature>
<gene>
    <name evidence="2" type="ORF">D7Z26_14610</name>
</gene>
<dbReference type="Proteomes" id="UP000282076">
    <property type="component" value="Unassembled WGS sequence"/>
</dbReference>
<dbReference type="Pfam" id="PF01814">
    <property type="entry name" value="Hemerythrin"/>
    <property type="match status" value="1"/>
</dbReference>
<dbReference type="InterPro" id="IPR012312">
    <property type="entry name" value="Hemerythrin-like"/>
</dbReference>
<dbReference type="EMBL" id="RBZM01000006">
    <property type="protein sequence ID" value="RKP52973.1"/>
    <property type="molecule type" value="Genomic_DNA"/>
</dbReference>
<dbReference type="AlphaFoldDB" id="A0A494XZK5"/>
<evidence type="ECO:0000313" key="3">
    <source>
        <dbReference type="Proteomes" id="UP000282076"/>
    </source>
</evidence>
<comment type="caution">
    <text evidence="2">The sequence shown here is derived from an EMBL/GenBank/DDBJ whole genome shotgun (WGS) entry which is preliminary data.</text>
</comment>
<sequence>MSADQPSLLESYRSYDQWKNEHDDLYVRLLELCRLMKWNPTNYDYSDWETHHRTVRGIFVPFMREWQVHLEKERKALYPIVEAAICGGPIGPASVLEQDGRIVGQFQEQYEKAVGEGVEPEEALRLMLQVLTVVAEHFRLEDENVVPATERFMEQIEYSGS</sequence>
<evidence type="ECO:0000259" key="1">
    <source>
        <dbReference type="Pfam" id="PF01814"/>
    </source>
</evidence>